<evidence type="ECO:0000256" key="8">
    <source>
        <dbReference type="SAM" id="Phobius"/>
    </source>
</evidence>
<dbReference type="PANTHER" id="PTHR21661">
    <property type="entry name" value="EPOXIDE HYDROLASE 1-RELATED"/>
    <property type="match status" value="1"/>
</dbReference>
<evidence type="ECO:0000256" key="1">
    <source>
        <dbReference type="ARBA" id="ARBA00000221"/>
    </source>
</evidence>
<feature type="active site" description="Proton acceptor" evidence="7">
    <location>
        <position position="491"/>
    </location>
</feature>
<protein>
    <recommendedName>
        <fullName evidence="4">microsomal epoxide hydrolase</fullName>
        <ecNumber evidence="4">3.3.2.9</ecNumber>
    </recommendedName>
</protein>
<keyword evidence="8" id="KW-0812">Transmembrane</keyword>
<dbReference type="AlphaFoldDB" id="A0A8X6J0A9"/>
<dbReference type="InterPro" id="IPR010497">
    <property type="entry name" value="Epoxide_hydro_N"/>
</dbReference>
<feature type="active site" description="Nucleophile" evidence="7">
    <location>
        <position position="292"/>
    </location>
</feature>
<evidence type="ECO:0000313" key="10">
    <source>
        <dbReference type="EMBL" id="GFS67369.1"/>
    </source>
</evidence>
<keyword evidence="8" id="KW-1133">Transmembrane helix</keyword>
<evidence type="ECO:0000313" key="11">
    <source>
        <dbReference type="Proteomes" id="UP000887013"/>
    </source>
</evidence>
<proteinExistence type="inferred from homology"/>
<evidence type="ECO:0000256" key="7">
    <source>
        <dbReference type="PIRSR" id="PIRSR001112-1"/>
    </source>
</evidence>
<evidence type="ECO:0000256" key="6">
    <source>
        <dbReference type="ARBA" id="ARBA00022801"/>
    </source>
</evidence>
<feature type="transmembrane region" description="Helical" evidence="8">
    <location>
        <begin position="57"/>
        <end position="78"/>
    </location>
</feature>
<keyword evidence="5" id="KW-0058">Aromatic hydrocarbons catabolism</keyword>
<dbReference type="GO" id="GO:0097176">
    <property type="term" value="P:epoxide metabolic process"/>
    <property type="evidence" value="ECO:0007669"/>
    <property type="project" value="TreeGrafter"/>
</dbReference>
<keyword evidence="11" id="KW-1185">Reference proteome</keyword>
<dbReference type="PRINTS" id="PR00412">
    <property type="entry name" value="EPOXHYDRLASE"/>
</dbReference>
<evidence type="ECO:0000256" key="4">
    <source>
        <dbReference type="ARBA" id="ARBA00012091"/>
    </source>
</evidence>
<dbReference type="OrthoDB" id="7130006at2759"/>
<feature type="domain" description="Epoxide hydrolase N-terminal" evidence="9">
    <location>
        <begin position="116"/>
        <end position="226"/>
    </location>
</feature>
<dbReference type="Proteomes" id="UP000887013">
    <property type="component" value="Unassembled WGS sequence"/>
</dbReference>
<reference evidence="10" key="1">
    <citation type="submission" date="2020-08" db="EMBL/GenBank/DDBJ databases">
        <title>Multicomponent nature underlies the extraordinary mechanical properties of spider dragline silk.</title>
        <authorList>
            <person name="Kono N."/>
            <person name="Nakamura H."/>
            <person name="Mori M."/>
            <person name="Yoshida Y."/>
            <person name="Ohtoshi R."/>
            <person name="Malay A.D."/>
            <person name="Moran D.A.P."/>
            <person name="Tomita M."/>
            <person name="Numata K."/>
            <person name="Arakawa K."/>
        </authorList>
    </citation>
    <scope>NUCLEOTIDE SEQUENCE</scope>
</reference>
<dbReference type="PIRSF" id="PIRSF001112">
    <property type="entry name" value="Epoxide_hydrolase"/>
    <property type="match status" value="1"/>
</dbReference>
<dbReference type="InterPro" id="IPR000639">
    <property type="entry name" value="Epox_hydrolase-like"/>
</dbReference>
<keyword evidence="6 10" id="KW-0378">Hydrolase</keyword>
<dbReference type="EMBL" id="BMAW01094788">
    <property type="protein sequence ID" value="GFS67369.1"/>
    <property type="molecule type" value="Genomic_DNA"/>
</dbReference>
<dbReference type="SUPFAM" id="SSF53474">
    <property type="entry name" value="alpha/beta-Hydrolases"/>
    <property type="match status" value="1"/>
</dbReference>
<sequence>MKSIPSSRHSNSTSNDITVTIYNKFVPPINSGIKAFVASYPLKTICNPLKFSVIGEILPYLKMIPGLSIVAIAIYNMLKFVYNLFFGKPEKDLSGYEEGWYGKGPRPKEGVQDTSIHPFKIYIPDEVLFDLKERLLNARYEPPLEDSKFCYGFNSDYLKSVIEYWKNEYDWRKEEEHLNKFSHFKTCIEGIDVHFVHVKPTVPEGRQLKVLPLLVVHGWPGSFYEFYKIIPLLTAPSPDRDFVFEVVCPSIPGYGFSSAPCKKGFDATATSRLFITLMDRLGHNRFFVQGGDWGSFIATLLGKYYPSSIIGVHVNMYSSGPKSWDFFKAIAIAYFPSLVSPAEYKGLYPFWERFKTILQETGYLHIQATKPDTVGSGLADSPVGLAAYILEKFSTWTDMKNRESDKGNLIEKFTLDELLTNVMIYWVNNNITSSVRFYKENIGNRAHEKMSLTVPCGFALFPNELVALPRCLMERSITQLLSYTVMPRGGHFAAFEEPQLLADDIWNFVSLVQKMK</sequence>
<comment type="subcellular location">
    <subcellularLocation>
        <location evidence="2">Microsome membrane</location>
        <topology evidence="2">Single-pass membrane protein</topology>
    </subcellularLocation>
</comment>
<dbReference type="Gene3D" id="3.40.50.1820">
    <property type="entry name" value="alpha/beta hydrolase"/>
    <property type="match status" value="1"/>
</dbReference>
<comment type="similarity">
    <text evidence="3">Belongs to the peptidase S33 family.</text>
</comment>
<dbReference type="Pfam" id="PF06441">
    <property type="entry name" value="EHN"/>
    <property type="match status" value="1"/>
</dbReference>
<evidence type="ECO:0000256" key="3">
    <source>
        <dbReference type="ARBA" id="ARBA00010088"/>
    </source>
</evidence>
<organism evidence="10 11">
    <name type="scientific">Nephila pilipes</name>
    <name type="common">Giant wood spider</name>
    <name type="synonym">Nephila maculata</name>
    <dbReference type="NCBI Taxonomy" id="299642"/>
    <lineage>
        <taxon>Eukaryota</taxon>
        <taxon>Metazoa</taxon>
        <taxon>Ecdysozoa</taxon>
        <taxon>Arthropoda</taxon>
        <taxon>Chelicerata</taxon>
        <taxon>Arachnida</taxon>
        <taxon>Araneae</taxon>
        <taxon>Araneomorphae</taxon>
        <taxon>Entelegynae</taxon>
        <taxon>Araneoidea</taxon>
        <taxon>Nephilidae</taxon>
        <taxon>Nephila</taxon>
    </lineage>
</organism>
<dbReference type="PANTHER" id="PTHR21661:SF35">
    <property type="entry name" value="EPOXIDE HYDROLASE"/>
    <property type="match status" value="1"/>
</dbReference>
<dbReference type="EC" id="3.3.2.9" evidence="4"/>
<comment type="catalytic activity">
    <reaction evidence="1">
        <text>1-(4-methoxyphenyl)-N-methyl-N-[(3-methyloxetan-3-yl)methyl]methanamine + H2O = 2-{[(4-methoxybenzyl)(methyl)amino]methyl}-2-methylpropane-1,3-diol</text>
        <dbReference type="Rhea" id="RHEA:55764"/>
        <dbReference type="ChEBI" id="CHEBI:15377"/>
        <dbReference type="ChEBI" id="CHEBI:139161"/>
        <dbReference type="ChEBI" id="CHEBI:139164"/>
        <dbReference type="EC" id="3.3.2.9"/>
    </reaction>
</comment>
<evidence type="ECO:0000259" key="9">
    <source>
        <dbReference type="Pfam" id="PF06441"/>
    </source>
</evidence>
<keyword evidence="8" id="KW-0472">Membrane</keyword>
<comment type="caution">
    <text evidence="10">The sequence shown here is derived from an EMBL/GenBank/DDBJ whole genome shotgun (WGS) entry which is preliminary data.</text>
</comment>
<evidence type="ECO:0000256" key="5">
    <source>
        <dbReference type="ARBA" id="ARBA00022797"/>
    </source>
</evidence>
<dbReference type="InterPro" id="IPR016292">
    <property type="entry name" value="Epoxide_hydrolase"/>
</dbReference>
<dbReference type="GO" id="GO:0033961">
    <property type="term" value="F:cis-stilbene-oxide hydrolase activity"/>
    <property type="evidence" value="ECO:0007669"/>
    <property type="project" value="UniProtKB-EC"/>
</dbReference>
<accession>A0A8X6J0A9</accession>
<evidence type="ECO:0000256" key="2">
    <source>
        <dbReference type="ARBA" id="ARBA00004111"/>
    </source>
</evidence>
<feature type="active site" description="Proton donor" evidence="7">
    <location>
        <position position="438"/>
    </location>
</feature>
<name>A0A8X6J0A9_NEPPI</name>
<dbReference type="InterPro" id="IPR029058">
    <property type="entry name" value="AB_hydrolase_fold"/>
</dbReference>
<gene>
    <name evidence="10" type="primary">Ephx1</name>
    <name evidence="10" type="ORF">NPIL_307261</name>
</gene>